<evidence type="ECO:0000313" key="2">
    <source>
        <dbReference type="Proteomes" id="UP000075840"/>
    </source>
</evidence>
<sequence>MGNPNAGPCGMRLALGDADLRRLLGLCIFCHDVVMFVCRMCRSSMRICPYDVLHDGQRFHEHCAQRARAIFF</sequence>
<reference evidence="1" key="1">
    <citation type="submission" date="2022-08" db="UniProtKB">
        <authorList>
            <consortium name="EnsemblMetazoa"/>
        </authorList>
    </citation>
    <scope>IDENTIFICATION</scope>
    <source>
        <strain evidence="1">Dongola</strain>
    </source>
</reference>
<accession>A0A499FT81</accession>
<proteinExistence type="predicted"/>
<dbReference type="EnsemblMetazoa" id="AARA018296-RA">
    <property type="protein sequence ID" value="AARA018296-PA"/>
    <property type="gene ID" value="AARA018296"/>
</dbReference>
<keyword evidence="2" id="KW-1185">Reference proteome</keyword>
<evidence type="ECO:0000313" key="1">
    <source>
        <dbReference type="EnsemblMetazoa" id="AARA018296-PA"/>
    </source>
</evidence>
<protein>
    <submittedName>
        <fullName evidence="1">Uncharacterized protein</fullName>
    </submittedName>
</protein>
<name>A0A499FT81_ANOAR</name>
<dbReference type="Proteomes" id="UP000075840">
    <property type="component" value="Unassembled WGS sequence"/>
</dbReference>
<dbReference type="VEuPathDB" id="VectorBase:AARA018296"/>
<organism evidence="1 2">
    <name type="scientific">Anopheles arabiensis</name>
    <name type="common">Mosquito</name>
    <dbReference type="NCBI Taxonomy" id="7173"/>
    <lineage>
        <taxon>Eukaryota</taxon>
        <taxon>Metazoa</taxon>
        <taxon>Ecdysozoa</taxon>
        <taxon>Arthropoda</taxon>
        <taxon>Hexapoda</taxon>
        <taxon>Insecta</taxon>
        <taxon>Pterygota</taxon>
        <taxon>Neoptera</taxon>
        <taxon>Endopterygota</taxon>
        <taxon>Diptera</taxon>
        <taxon>Nematocera</taxon>
        <taxon>Culicoidea</taxon>
        <taxon>Culicidae</taxon>
        <taxon>Anophelinae</taxon>
        <taxon>Anopheles</taxon>
    </lineage>
</organism>
<dbReference type="AlphaFoldDB" id="A0A499FT81"/>
<dbReference type="EMBL" id="APCN01004106">
    <property type="status" value="NOT_ANNOTATED_CDS"/>
    <property type="molecule type" value="Genomic_DNA"/>
</dbReference>